<accession>A0A646SKY1</accession>
<dbReference type="PANTHER" id="PTHR36181">
    <property type="entry name" value="INTRON-ENCODED ENDONUCLEASE AI3-RELATED"/>
    <property type="match status" value="1"/>
</dbReference>
<dbReference type="GO" id="GO:0005739">
    <property type="term" value="C:mitochondrion"/>
    <property type="evidence" value="ECO:0007669"/>
    <property type="project" value="UniProtKB-ARBA"/>
</dbReference>
<reference evidence="2" key="1">
    <citation type="submission" date="2018-07" db="EMBL/GenBank/DDBJ databases">
        <authorList>
            <person name="Kong L.M."/>
            <person name="Lei Y.X."/>
            <person name="Cong H.Y."/>
        </authorList>
    </citation>
    <scope>NUCLEOTIDE SEQUENCE</scope>
</reference>
<dbReference type="AlphaFoldDB" id="A0A646SKY1"/>
<dbReference type="InterPro" id="IPR004860">
    <property type="entry name" value="LAGLIDADG_dom"/>
</dbReference>
<dbReference type="CTD" id="4512"/>
<dbReference type="PANTHER" id="PTHR36181:SF3">
    <property type="entry name" value="INTRON-ENCODED DNA ENDONUCLEASE AI5 BETA"/>
    <property type="match status" value="1"/>
</dbReference>
<dbReference type="GO" id="GO:0004519">
    <property type="term" value="F:endonuclease activity"/>
    <property type="evidence" value="ECO:0007669"/>
    <property type="project" value="InterPro"/>
</dbReference>
<dbReference type="SUPFAM" id="SSF55608">
    <property type="entry name" value="Homing endonucleases"/>
    <property type="match status" value="2"/>
</dbReference>
<dbReference type="RefSeq" id="YP_009724580.1">
    <property type="nucleotide sequence ID" value="NC_045515.1"/>
</dbReference>
<sequence>MFTTITQVLKSSETARGKSWQWMIGLVESQSCLSVARKSHNTEKFSLSISRPLKDTQVLYYIKGLLGPGHIKLLITAKYYVANKKLLMNIFPLKDSSEEARFAGLVDGEGVFVVSFKHNPNVPKKKDVYFSFIISQSEEVVLKLFLEKLGGKIRKNEKEGTFKWEIREKGDLIRIVRLLKKYSSRTKKRVDFLKWCKVLELTNYKSGLRHSPSHGESFGRETL</sequence>
<organism evidence="2">
    <name type="scientific">Diadumene lineata</name>
    <dbReference type="NCBI Taxonomy" id="1789172"/>
    <lineage>
        <taxon>Eukaryota</taxon>
        <taxon>Metazoa</taxon>
        <taxon>Cnidaria</taxon>
        <taxon>Anthozoa</taxon>
        <taxon>Hexacorallia</taxon>
        <taxon>Actiniaria</taxon>
        <taxon>Nynantheae</taxon>
        <taxon>Diadumenidae</taxon>
        <taxon>Diadumene</taxon>
    </lineage>
</organism>
<dbReference type="EMBL" id="MH699974">
    <property type="protein sequence ID" value="QDX17622.1"/>
    <property type="molecule type" value="Genomic_DNA"/>
</dbReference>
<protein>
    <submittedName>
        <fullName evidence="2">Heg</fullName>
    </submittedName>
</protein>
<keyword evidence="2" id="KW-0496">Mitochondrion</keyword>
<dbReference type="InterPro" id="IPR027434">
    <property type="entry name" value="Homing_endonucl"/>
</dbReference>
<dbReference type="Gene3D" id="3.10.28.10">
    <property type="entry name" value="Homing endonucleases"/>
    <property type="match status" value="2"/>
</dbReference>
<evidence type="ECO:0000313" key="2">
    <source>
        <dbReference type="EMBL" id="QDX17622.1"/>
    </source>
</evidence>
<feature type="domain" description="Homing endonuclease LAGLIDADG" evidence="1">
    <location>
        <begin position="103"/>
        <end position="198"/>
    </location>
</feature>
<dbReference type="GeneID" id="43560520"/>
<evidence type="ECO:0000259" key="1">
    <source>
        <dbReference type="Pfam" id="PF00961"/>
    </source>
</evidence>
<dbReference type="Pfam" id="PF00961">
    <property type="entry name" value="LAGLIDADG_1"/>
    <property type="match status" value="1"/>
</dbReference>
<geneLocation type="mitochondrion" evidence="2"/>
<proteinExistence type="predicted"/>
<dbReference type="InterPro" id="IPR051289">
    <property type="entry name" value="LAGLIDADG_Endonuclease"/>
</dbReference>
<name>A0A646SKY1_9CNID</name>